<proteinExistence type="inferred from homology"/>
<sequence>MTAAFDIILCLLILGTAGIALFVRDALAAIAFFIAFGNLLGLAWLGLDAVNVALAEIALGAGVTGVLLILARARLLALGDDATCADTSAWLRAGALAACAGFVLLLAAAVLSIPAESGLDRAVAPLMPGLGIENRVTGVLLAFRAYDTLLESFVLLGALVAVWSLAPAGVWPGRPADLGMADGPMRRVAGSFGRFLLPVALVMATYLVWAGSDVPGGAFQAGTVLAGGLMVSAIGGAIGLPRSDLPGLRVALVLGPLVFLLIGLAGTGFGGFLVYPQGLAKAAILAIEYSLALSIGATLALLVAGPNVIGPAGPAGGAGRNSGC</sequence>
<feature type="transmembrane region" description="Helical" evidence="7">
    <location>
        <begin position="89"/>
        <end position="113"/>
    </location>
</feature>
<evidence type="ECO:0000313" key="10">
    <source>
        <dbReference type="EMBL" id="MBR0683372.1"/>
    </source>
</evidence>
<feature type="domain" description="MrpA C-terminal/MbhD" evidence="9">
    <location>
        <begin position="11"/>
        <end position="75"/>
    </location>
</feature>
<feature type="transmembrane region" description="Helical" evidence="7">
    <location>
        <begin position="53"/>
        <end position="77"/>
    </location>
</feature>
<reference evidence="10" key="1">
    <citation type="submission" date="2020-01" db="EMBL/GenBank/DDBJ databases">
        <authorList>
            <person name="Rat A."/>
        </authorList>
    </citation>
    <scope>NUCLEOTIDE SEQUENCE</scope>
    <source>
        <strain evidence="10">LMG 31228</strain>
    </source>
</reference>
<evidence type="ECO:0000256" key="2">
    <source>
        <dbReference type="ARBA" id="ARBA00009425"/>
    </source>
</evidence>
<feature type="transmembrane region" description="Helical" evidence="7">
    <location>
        <begin position="153"/>
        <end position="171"/>
    </location>
</feature>
<evidence type="ECO:0000313" key="11">
    <source>
        <dbReference type="Proteomes" id="UP001138709"/>
    </source>
</evidence>
<evidence type="ECO:0000256" key="1">
    <source>
        <dbReference type="ARBA" id="ARBA00004651"/>
    </source>
</evidence>
<reference evidence="10" key="2">
    <citation type="journal article" date="2021" name="Syst. Appl. Microbiol.">
        <title>Roseomonas hellenica sp. nov., isolated from roots of wild-growing Alkanna tinctoria.</title>
        <authorList>
            <person name="Rat A."/>
            <person name="Naranjo H.D."/>
            <person name="Lebbe L."/>
            <person name="Cnockaert M."/>
            <person name="Krigas N."/>
            <person name="Grigoriadou K."/>
            <person name="Maloupa E."/>
            <person name="Willems A."/>
        </authorList>
    </citation>
    <scope>NUCLEOTIDE SEQUENCE</scope>
    <source>
        <strain evidence="10">LMG 31228</strain>
    </source>
</reference>
<keyword evidence="4 7" id="KW-0812">Transmembrane</keyword>
<feature type="transmembrane region" description="Helical" evidence="7">
    <location>
        <begin position="6"/>
        <end position="23"/>
    </location>
</feature>
<protein>
    <submittedName>
        <fullName evidence="10">DUF4040 domain-containing protein</fullName>
    </submittedName>
</protein>
<dbReference type="AlphaFoldDB" id="A0A9X9XI36"/>
<name>A0A9X9XI36_9PROT</name>
<evidence type="ECO:0000259" key="8">
    <source>
        <dbReference type="Pfam" id="PF04039"/>
    </source>
</evidence>
<comment type="subcellular location">
    <subcellularLocation>
        <location evidence="1">Cell membrane</location>
        <topology evidence="1">Multi-pass membrane protein</topology>
    </subcellularLocation>
</comment>
<evidence type="ECO:0000256" key="5">
    <source>
        <dbReference type="ARBA" id="ARBA00022989"/>
    </source>
</evidence>
<feature type="transmembrane region" description="Helical" evidence="7">
    <location>
        <begin position="218"/>
        <end position="240"/>
    </location>
</feature>
<dbReference type="Proteomes" id="UP001138709">
    <property type="component" value="Unassembled WGS sequence"/>
</dbReference>
<evidence type="ECO:0000256" key="6">
    <source>
        <dbReference type="ARBA" id="ARBA00023136"/>
    </source>
</evidence>
<evidence type="ECO:0000259" key="9">
    <source>
        <dbReference type="Pfam" id="PF13244"/>
    </source>
</evidence>
<dbReference type="EMBL" id="JAAEDL010000031">
    <property type="protein sequence ID" value="MBR0683372.1"/>
    <property type="molecule type" value="Genomic_DNA"/>
</dbReference>
<feature type="transmembrane region" description="Helical" evidence="7">
    <location>
        <begin position="30"/>
        <end position="47"/>
    </location>
</feature>
<dbReference type="InterPro" id="IPR050622">
    <property type="entry name" value="CPA3_antiporter_subunitB"/>
</dbReference>
<dbReference type="Pfam" id="PF13244">
    <property type="entry name" value="MbhD"/>
    <property type="match status" value="1"/>
</dbReference>
<accession>A0A9X9XI36</accession>
<dbReference type="PANTHER" id="PTHR33932">
    <property type="entry name" value="NA(+)/H(+) ANTIPORTER SUBUNIT B"/>
    <property type="match status" value="1"/>
</dbReference>
<comment type="caution">
    <text evidence="10">The sequence shown here is derived from an EMBL/GenBank/DDBJ whole genome shotgun (WGS) entry which is preliminary data.</text>
</comment>
<gene>
    <name evidence="10" type="ORF">GXW74_22995</name>
</gene>
<evidence type="ECO:0000256" key="7">
    <source>
        <dbReference type="SAM" id="Phobius"/>
    </source>
</evidence>
<keyword evidence="11" id="KW-1185">Reference proteome</keyword>
<feature type="transmembrane region" description="Helical" evidence="7">
    <location>
        <begin position="192"/>
        <end position="212"/>
    </location>
</feature>
<comment type="similarity">
    <text evidence="2">Belongs to the CPA3 antiporters (TC 2.A.63) subunit B family.</text>
</comment>
<dbReference type="Pfam" id="PF04039">
    <property type="entry name" value="MnhB"/>
    <property type="match status" value="1"/>
</dbReference>
<dbReference type="InterPro" id="IPR025383">
    <property type="entry name" value="MrpA_C/MbhD"/>
</dbReference>
<dbReference type="RefSeq" id="WP_211848945.1">
    <property type="nucleotide sequence ID" value="NZ_JAAEDL010000031.1"/>
</dbReference>
<feature type="transmembrane region" description="Helical" evidence="7">
    <location>
        <begin position="282"/>
        <end position="304"/>
    </location>
</feature>
<evidence type="ECO:0000256" key="3">
    <source>
        <dbReference type="ARBA" id="ARBA00022475"/>
    </source>
</evidence>
<evidence type="ECO:0000256" key="4">
    <source>
        <dbReference type="ARBA" id="ARBA00022692"/>
    </source>
</evidence>
<organism evidence="10 11">
    <name type="scientific">Neoroseomonas eburnea</name>
    <dbReference type="NCBI Taxonomy" id="1346889"/>
    <lineage>
        <taxon>Bacteria</taxon>
        <taxon>Pseudomonadati</taxon>
        <taxon>Pseudomonadota</taxon>
        <taxon>Alphaproteobacteria</taxon>
        <taxon>Acetobacterales</taxon>
        <taxon>Acetobacteraceae</taxon>
        <taxon>Neoroseomonas</taxon>
    </lineage>
</organism>
<keyword evidence="3" id="KW-1003">Cell membrane</keyword>
<dbReference type="InterPro" id="IPR007182">
    <property type="entry name" value="MnhB"/>
</dbReference>
<feature type="transmembrane region" description="Helical" evidence="7">
    <location>
        <begin position="252"/>
        <end position="276"/>
    </location>
</feature>
<dbReference type="GO" id="GO:0005886">
    <property type="term" value="C:plasma membrane"/>
    <property type="evidence" value="ECO:0007669"/>
    <property type="project" value="UniProtKB-SubCell"/>
</dbReference>
<keyword evidence="5 7" id="KW-1133">Transmembrane helix</keyword>
<dbReference type="PANTHER" id="PTHR33932:SF4">
    <property type="entry name" value="NA(+)_H(+) ANTIPORTER SUBUNIT B"/>
    <property type="match status" value="1"/>
</dbReference>
<feature type="domain" description="Na+/H+ antiporter MnhB subunit-related protein" evidence="8">
    <location>
        <begin position="193"/>
        <end position="301"/>
    </location>
</feature>
<keyword evidence="6 7" id="KW-0472">Membrane</keyword>